<sequence>MMTPEGKDEKNKEHQKIKTKEPKVSKEDKDKPETRIQGLNVSSTATVAERIDLQPKYVHKKLPDTRLTGRPTDDIRGKSGHFT</sequence>
<accession>W7AFK9</accession>
<dbReference type="RefSeq" id="XP_008819346.1">
    <property type="nucleotide sequence ID" value="XM_008821124.1"/>
</dbReference>
<dbReference type="GeneID" id="20040827"/>
<dbReference type="AlphaFoldDB" id="W7AFK9"/>
<dbReference type="Proteomes" id="UP000030640">
    <property type="component" value="Unassembled WGS sequence"/>
</dbReference>
<feature type="compositionally biased region" description="Basic and acidic residues" evidence="1">
    <location>
        <begin position="1"/>
        <end position="34"/>
    </location>
</feature>
<proteinExistence type="predicted"/>
<evidence type="ECO:0000313" key="3">
    <source>
        <dbReference type="Proteomes" id="UP000030640"/>
    </source>
</evidence>
<protein>
    <submittedName>
        <fullName evidence="2">Uncharacterized protein</fullName>
    </submittedName>
</protein>
<dbReference type="VEuPathDB" id="PlasmoDB:C922_05553"/>
<evidence type="ECO:0000313" key="2">
    <source>
        <dbReference type="EMBL" id="EUD64066.1"/>
    </source>
</evidence>
<feature type="region of interest" description="Disordered" evidence="1">
    <location>
        <begin position="1"/>
        <end position="36"/>
    </location>
</feature>
<feature type="region of interest" description="Disordered" evidence="1">
    <location>
        <begin position="58"/>
        <end position="83"/>
    </location>
</feature>
<dbReference type="EMBL" id="KI965555">
    <property type="protein sequence ID" value="EUD64066.1"/>
    <property type="molecule type" value="Genomic_DNA"/>
</dbReference>
<name>W7AFK9_9APIC</name>
<gene>
    <name evidence="2" type="ORF">C922_05553</name>
</gene>
<keyword evidence="3" id="KW-1185">Reference proteome</keyword>
<reference evidence="2 3" key="1">
    <citation type="submission" date="2013-02" db="EMBL/GenBank/DDBJ databases">
        <title>The Genome Sequence of Plasmodium inui San Antonio 1.</title>
        <authorList>
            <consortium name="The Broad Institute Genome Sequencing Platform"/>
            <consortium name="The Broad Institute Genome Sequencing Center for Infectious Disease"/>
            <person name="Neafsey D."/>
            <person name="Cheeseman I."/>
            <person name="Volkman S."/>
            <person name="Adams J."/>
            <person name="Walker B."/>
            <person name="Young S.K."/>
            <person name="Zeng Q."/>
            <person name="Gargeya S."/>
            <person name="Fitzgerald M."/>
            <person name="Haas B."/>
            <person name="Abouelleil A."/>
            <person name="Alvarado L."/>
            <person name="Arachchi H.M."/>
            <person name="Berlin A.M."/>
            <person name="Chapman S.B."/>
            <person name="Dewar J."/>
            <person name="Goldberg J."/>
            <person name="Griggs A."/>
            <person name="Gujja S."/>
            <person name="Hansen M."/>
            <person name="Howarth C."/>
            <person name="Imamovic A."/>
            <person name="Larimer J."/>
            <person name="McCowan C."/>
            <person name="Murphy C."/>
            <person name="Neiman D."/>
            <person name="Pearson M."/>
            <person name="Priest M."/>
            <person name="Roberts A."/>
            <person name="Saif S."/>
            <person name="Shea T."/>
            <person name="Sisk P."/>
            <person name="Sykes S."/>
            <person name="Wortman J."/>
            <person name="Nusbaum C."/>
            <person name="Birren B."/>
        </authorList>
    </citation>
    <scope>NUCLEOTIDE SEQUENCE [LARGE SCALE GENOMIC DNA]</scope>
    <source>
        <strain evidence="2 3">San Antonio 1</strain>
    </source>
</reference>
<organism evidence="2 3">
    <name type="scientific">Plasmodium inui San Antonio 1</name>
    <dbReference type="NCBI Taxonomy" id="1237626"/>
    <lineage>
        <taxon>Eukaryota</taxon>
        <taxon>Sar</taxon>
        <taxon>Alveolata</taxon>
        <taxon>Apicomplexa</taxon>
        <taxon>Aconoidasida</taxon>
        <taxon>Haemosporida</taxon>
        <taxon>Plasmodiidae</taxon>
        <taxon>Plasmodium</taxon>
        <taxon>Plasmodium (Plasmodium)</taxon>
    </lineage>
</organism>
<evidence type="ECO:0000256" key="1">
    <source>
        <dbReference type="SAM" id="MobiDB-lite"/>
    </source>
</evidence>